<sequence>MALDILAMAPLYQAPAINRIGPKTDPSNRPADPLKPLVPSRTKLTTIEAKRIMSILDEAIYKVELVTLLSYVASNREDVEGMLGEDIMRAVREHEDLCQVLLENIRCLKEKERQLQEQEEAEEEGWLRDRLLSIELQKSSLLPLMQQIKDSTKNILRLLLSNPQAARLLQMQMQSRSAEAQNFIDSLIELRGFLFEKLVTSPMEARDKAQFIQDINRQNSNNQQIIDTLENELAERMKNRNAEVEKENFVIQELKNHLHQVLKFSENSLLRTKQEAEKQQKADFRASQARVAKIQQEILQLQSQFYNLVMENREAEQALRKKKYKVETEIENWIQKYDTKMGEKQEELEDLEAVHREEKITLEELRWRHKVLVEEFVQIREEREINSKKRMEAEQEMVRMVRAATLIQAFWKGYLVRSLLRSKKKRGKGKAKGKEKGKQKGKEKGKGKK</sequence>
<evidence type="ECO:0000256" key="6">
    <source>
        <dbReference type="ARBA" id="ARBA00022846"/>
    </source>
</evidence>
<evidence type="ECO:0000313" key="14">
    <source>
        <dbReference type="Ensembl" id="ENSRBIP00000004228.1"/>
    </source>
</evidence>
<keyword evidence="7" id="KW-0969">Cilium</keyword>
<evidence type="ECO:0000256" key="1">
    <source>
        <dbReference type="ARBA" id="ARBA00003029"/>
    </source>
</evidence>
<evidence type="ECO:0000256" key="12">
    <source>
        <dbReference type="SAM" id="Coils"/>
    </source>
</evidence>
<evidence type="ECO:0000256" key="4">
    <source>
        <dbReference type="ARBA" id="ARBA00021752"/>
    </source>
</evidence>
<name>A0AAJ7DDE9_RHIBE</name>
<evidence type="ECO:0000256" key="10">
    <source>
        <dbReference type="ARBA" id="ARBA00032180"/>
    </source>
</evidence>
<evidence type="ECO:0000256" key="8">
    <source>
        <dbReference type="ARBA" id="ARBA00023212"/>
    </source>
</evidence>
<comment type="similarity">
    <text evidence="3">Belongs to the DRC10 family.</text>
</comment>
<feature type="region of interest" description="Disordered" evidence="13">
    <location>
        <begin position="422"/>
        <end position="449"/>
    </location>
</feature>
<dbReference type="CTD" id="75732"/>
<feature type="coiled-coil region" evidence="12">
    <location>
        <begin position="212"/>
        <end position="304"/>
    </location>
</feature>
<keyword evidence="9" id="KW-0966">Cell projection</keyword>
<keyword evidence="15" id="KW-1185">Reference proteome</keyword>
<evidence type="ECO:0000256" key="13">
    <source>
        <dbReference type="SAM" id="MobiDB-lite"/>
    </source>
</evidence>
<proteinExistence type="inferred from homology"/>
<dbReference type="CDD" id="cd23767">
    <property type="entry name" value="IQCD"/>
    <property type="match status" value="1"/>
</dbReference>
<dbReference type="Pfam" id="PF00612">
    <property type="entry name" value="IQ"/>
    <property type="match status" value="1"/>
</dbReference>
<comment type="subcellular location">
    <subcellularLocation>
        <location evidence="2">Cytoplasm</location>
        <location evidence="2">Cytoskeleton</location>
        <location evidence="2">Flagellum axoneme</location>
    </subcellularLocation>
</comment>
<feature type="coiled-coil region" evidence="12">
    <location>
        <begin position="91"/>
        <end position="125"/>
    </location>
</feature>
<protein>
    <recommendedName>
        <fullName evidence="4">Dynein regulatory complex protein 10</fullName>
    </recommendedName>
    <alternativeName>
        <fullName evidence="10">IQ domain-containing protein D</fullName>
    </alternativeName>
</protein>
<dbReference type="STRING" id="61621.ENSRBIP00000004228"/>
<evidence type="ECO:0000256" key="11">
    <source>
        <dbReference type="ARBA" id="ARBA00046836"/>
    </source>
</evidence>
<dbReference type="RefSeq" id="XP_017702815.1">
    <property type="nucleotide sequence ID" value="XM_017847326.1"/>
</dbReference>
<evidence type="ECO:0000256" key="5">
    <source>
        <dbReference type="ARBA" id="ARBA00022490"/>
    </source>
</evidence>
<reference evidence="14 15" key="1">
    <citation type="submission" date="2016-06" db="EMBL/GenBank/DDBJ databases">
        <title>Genome of Rhinopithecus bieti.</title>
        <authorList>
            <person name="Wu"/>
            <person name="C.-I. and Zhang"/>
            <person name="Y."/>
        </authorList>
    </citation>
    <scope>NUCLEOTIDE SEQUENCE</scope>
</reference>
<evidence type="ECO:0000256" key="7">
    <source>
        <dbReference type="ARBA" id="ARBA00023069"/>
    </source>
</evidence>
<dbReference type="Ensembl" id="ENSRBIT00000021559.1">
    <property type="protein sequence ID" value="ENSRBIP00000004228.1"/>
    <property type="gene ID" value="ENSRBIG00000019694.1"/>
</dbReference>
<dbReference type="AlphaFoldDB" id="A0AAJ7DDE9"/>
<dbReference type="GeneID" id="108512192"/>
<dbReference type="GO" id="GO:0036064">
    <property type="term" value="C:ciliary basal body"/>
    <property type="evidence" value="ECO:0007669"/>
    <property type="project" value="Ensembl"/>
</dbReference>
<dbReference type="Gene3D" id="1.20.5.190">
    <property type="match status" value="1"/>
</dbReference>
<reference evidence="14" key="2">
    <citation type="submission" date="2025-08" db="UniProtKB">
        <authorList>
            <consortium name="Ensembl"/>
        </authorList>
    </citation>
    <scope>IDENTIFICATION</scope>
</reference>
<dbReference type="KEGG" id="rbb:108512192"/>
<dbReference type="PROSITE" id="PS50096">
    <property type="entry name" value="IQ"/>
    <property type="match status" value="1"/>
</dbReference>
<dbReference type="Proteomes" id="UP000233180">
    <property type="component" value="Unassembled WGS sequence"/>
</dbReference>
<organism evidence="14 15">
    <name type="scientific">Rhinopithecus bieti</name>
    <name type="common">Black snub-nosed monkey</name>
    <name type="synonym">Pygathrix bieti</name>
    <dbReference type="NCBI Taxonomy" id="61621"/>
    <lineage>
        <taxon>Eukaryota</taxon>
        <taxon>Metazoa</taxon>
        <taxon>Chordata</taxon>
        <taxon>Craniata</taxon>
        <taxon>Vertebrata</taxon>
        <taxon>Euteleostomi</taxon>
        <taxon>Mammalia</taxon>
        <taxon>Eutheria</taxon>
        <taxon>Euarchontoglires</taxon>
        <taxon>Primates</taxon>
        <taxon>Haplorrhini</taxon>
        <taxon>Catarrhini</taxon>
        <taxon>Cercopithecidae</taxon>
        <taxon>Colobinae</taxon>
        <taxon>Rhinopithecus</taxon>
    </lineage>
</organism>
<dbReference type="RefSeq" id="XP_017702816.1">
    <property type="nucleotide sequence ID" value="XM_017847327.1"/>
</dbReference>
<reference evidence="14" key="3">
    <citation type="submission" date="2025-09" db="UniProtKB">
        <authorList>
            <consortium name="Ensembl"/>
        </authorList>
    </citation>
    <scope>IDENTIFICATION</scope>
</reference>
<dbReference type="InterPro" id="IPR042815">
    <property type="entry name" value="DRC10"/>
</dbReference>
<feature type="compositionally biased region" description="Basic and acidic residues" evidence="13">
    <location>
        <begin position="432"/>
        <end position="449"/>
    </location>
</feature>
<evidence type="ECO:0000256" key="2">
    <source>
        <dbReference type="ARBA" id="ARBA00004611"/>
    </source>
</evidence>
<feature type="coiled-coil region" evidence="12">
    <location>
        <begin position="334"/>
        <end position="368"/>
    </location>
</feature>
<comment type="subunit">
    <text evidence="11">Component of the nexin-dynein regulatory complex (N-DRC). Interacts with CFAP52.</text>
</comment>
<dbReference type="InterPro" id="IPR000048">
    <property type="entry name" value="IQ_motif_EF-hand-BS"/>
</dbReference>
<dbReference type="PANTHER" id="PTHR31598:SF1">
    <property type="entry name" value="DYNEIN REGULATORY COMPLEX PROTEIN 10"/>
    <property type="match status" value="1"/>
</dbReference>
<comment type="function">
    <text evidence="1">Component of the nexin-dynein regulatory complex (N-DRC), a key regulator of ciliary/flagellar motility which maintains the alignment and integrity of the distal axoneme and regulates microtubule sliding in motile axonemes.</text>
</comment>
<dbReference type="PANTHER" id="PTHR31598">
    <property type="entry name" value="IQ DOMAIN-CONTAINING PROTEIN D"/>
    <property type="match status" value="1"/>
</dbReference>
<accession>A0A2K6JYX9</accession>
<evidence type="ECO:0000256" key="3">
    <source>
        <dbReference type="ARBA" id="ARBA00009071"/>
    </source>
</evidence>
<dbReference type="SMART" id="SM00015">
    <property type="entry name" value="IQ"/>
    <property type="match status" value="1"/>
</dbReference>
<feature type="compositionally biased region" description="Basic residues" evidence="13">
    <location>
        <begin position="422"/>
        <end position="431"/>
    </location>
</feature>
<dbReference type="GeneTree" id="ENSGT00730000111354"/>
<keyword evidence="12" id="KW-0175">Coiled coil</keyword>
<dbReference type="RefSeq" id="XP_017702814.1">
    <property type="nucleotide sequence ID" value="XM_017847325.1"/>
</dbReference>
<gene>
    <name evidence="14" type="primary">IQCD</name>
</gene>
<evidence type="ECO:0000313" key="15">
    <source>
        <dbReference type="Proteomes" id="UP000233180"/>
    </source>
</evidence>
<keyword evidence="6" id="KW-0282">Flagellum</keyword>
<keyword evidence="8" id="KW-0206">Cytoskeleton</keyword>
<keyword evidence="5" id="KW-0963">Cytoplasm</keyword>
<evidence type="ECO:0000256" key="9">
    <source>
        <dbReference type="ARBA" id="ARBA00023273"/>
    </source>
</evidence>
<accession>A0AAJ7DDE9</accession>